<evidence type="ECO:0000259" key="4">
    <source>
        <dbReference type="Pfam" id="PF26018"/>
    </source>
</evidence>
<dbReference type="InterPro" id="IPR058709">
    <property type="entry name" value="BSH_RND-rel"/>
</dbReference>
<dbReference type="AlphaFoldDB" id="A0A1M4S9N6"/>
<evidence type="ECO:0000313" key="5">
    <source>
        <dbReference type="EMBL" id="SHE28892.1"/>
    </source>
</evidence>
<dbReference type="InterPro" id="IPR058729">
    <property type="entry name" value="Beta-barrel_RND-rel"/>
</dbReference>
<proteinExistence type="predicted"/>
<dbReference type="STRING" id="1123404.SAMN02745784_00188"/>
<protein>
    <submittedName>
        <fullName evidence="5">Putative membrane fusion protein</fullName>
    </submittedName>
</protein>
<dbReference type="Pfam" id="PF26012">
    <property type="entry name" value="HH_RND_rel"/>
    <property type="match status" value="1"/>
</dbReference>
<name>A0A1M4S9N6_9FIRM</name>
<evidence type="ECO:0000313" key="6">
    <source>
        <dbReference type="Proteomes" id="UP000184114"/>
    </source>
</evidence>
<evidence type="ECO:0000259" key="3">
    <source>
        <dbReference type="Pfam" id="PF26012"/>
    </source>
</evidence>
<feature type="domain" description="RND related beta-barrel" evidence="2">
    <location>
        <begin position="268"/>
        <end position="340"/>
    </location>
</feature>
<keyword evidence="1" id="KW-1133">Transmembrane helix</keyword>
<dbReference type="Pfam" id="PF26011">
    <property type="entry name" value="Beta-barrel_RND_rel"/>
    <property type="match status" value="1"/>
</dbReference>
<feature type="transmembrane region" description="Helical" evidence="1">
    <location>
        <begin position="15"/>
        <end position="33"/>
    </location>
</feature>
<sequence>MNYDKREKNRKRKKAFRTITISFILLYLIIRSIPSILVGNAKTVLPEKGMLIKKIPTQGFVIKHETVVKSTVSGNLEISSKEGERVAAGIQVASINSMNDTSTLKQELLQIEESISALEKSEIETKLIISEKEKVQGLKESLVNKLQDTIMAGNFDEVYLLKSQLAIYDEKNKDISSANTLVGQSLENLKSKKASISSEINNNHMKYYTSSGGIISYLIDGYEEIYIPKDFENYTYDSLIPKKLEYTEVKSTISVDEPIYKIIDNFEWYIALKIEDLKEIEGLEVGNNIKIEIEGDKRELEGKIIAINPSKNKAVIIIRLNTFLHELYNIRFSKVNIILYKKEGYKIPTKSIVDKDGIKGVYIKDKSGIVKFRPIIALGEEGSYTFVDTGDNSGNIIIDGEEPRKTISLFDEIFLNTINVKDGQILN</sequence>
<evidence type="ECO:0000256" key="1">
    <source>
        <dbReference type="SAM" id="Phobius"/>
    </source>
</evidence>
<dbReference type="RefSeq" id="WP_072971850.1">
    <property type="nucleotide sequence ID" value="NZ_FQTY01000001.1"/>
</dbReference>
<keyword evidence="1" id="KW-0472">Membrane</keyword>
<dbReference type="Pfam" id="PF26018">
    <property type="entry name" value="BSH_RND_rel"/>
    <property type="match status" value="1"/>
</dbReference>
<gene>
    <name evidence="5" type="ORF">SAMN02745784_00188</name>
</gene>
<keyword evidence="1" id="KW-0812">Transmembrane</keyword>
<accession>A0A1M4S9N6</accession>
<keyword evidence="6" id="KW-1185">Reference proteome</keyword>
<dbReference type="EMBL" id="FQTY01000001">
    <property type="protein sequence ID" value="SHE28892.1"/>
    <property type="molecule type" value="Genomic_DNA"/>
</dbReference>
<organism evidence="5 6">
    <name type="scientific">Tissierella praeacuta DSM 18095</name>
    <dbReference type="NCBI Taxonomy" id="1123404"/>
    <lineage>
        <taxon>Bacteria</taxon>
        <taxon>Bacillati</taxon>
        <taxon>Bacillota</taxon>
        <taxon>Tissierellia</taxon>
        <taxon>Tissierellales</taxon>
        <taxon>Tissierellaceae</taxon>
        <taxon>Tissierella</taxon>
    </lineage>
</organism>
<dbReference type="Proteomes" id="UP000184114">
    <property type="component" value="Unassembled WGS sequence"/>
</dbReference>
<reference evidence="6" key="1">
    <citation type="submission" date="2016-11" db="EMBL/GenBank/DDBJ databases">
        <authorList>
            <person name="Varghese N."/>
            <person name="Submissions S."/>
        </authorList>
    </citation>
    <scope>NUCLEOTIDE SEQUENCE [LARGE SCALE GENOMIC DNA]</scope>
    <source>
        <strain evidence="6">DSM 18095</strain>
    </source>
</reference>
<dbReference type="GeneID" id="90994882"/>
<feature type="domain" description="RND related alpha-helical hairpin" evidence="3">
    <location>
        <begin position="102"/>
        <end position="203"/>
    </location>
</feature>
<feature type="domain" description="RND related barrel-sandwich hybrid" evidence="4">
    <location>
        <begin position="65"/>
        <end position="264"/>
    </location>
</feature>
<dbReference type="InterPro" id="IPR058728">
    <property type="entry name" value="HH_RND-rel"/>
</dbReference>
<evidence type="ECO:0000259" key="2">
    <source>
        <dbReference type="Pfam" id="PF26011"/>
    </source>
</evidence>